<keyword evidence="2" id="KW-1185">Reference proteome</keyword>
<reference evidence="1 2" key="1">
    <citation type="submission" date="2023-07" db="EMBL/GenBank/DDBJ databases">
        <title>Sorghum-associated microbial communities from plants grown in Nebraska, USA.</title>
        <authorList>
            <person name="Schachtman D."/>
        </authorList>
    </citation>
    <scope>NUCLEOTIDE SEQUENCE [LARGE SCALE GENOMIC DNA]</scope>
    <source>
        <strain evidence="1 2">DS1316</strain>
    </source>
</reference>
<proteinExistence type="predicted"/>
<evidence type="ECO:0000313" key="2">
    <source>
        <dbReference type="Proteomes" id="UP001264340"/>
    </source>
</evidence>
<name>A0ABU1LT42_9BURK</name>
<organism evidence="1 2">
    <name type="scientific">Paraburkholderia terricola</name>
    <dbReference type="NCBI Taxonomy" id="169427"/>
    <lineage>
        <taxon>Bacteria</taxon>
        <taxon>Pseudomonadati</taxon>
        <taxon>Pseudomonadota</taxon>
        <taxon>Betaproteobacteria</taxon>
        <taxon>Burkholderiales</taxon>
        <taxon>Burkholderiaceae</taxon>
        <taxon>Paraburkholderia</taxon>
    </lineage>
</organism>
<dbReference type="Proteomes" id="UP001264340">
    <property type="component" value="Unassembled WGS sequence"/>
</dbReference>
<sequence length="66" mass="7285">MNACIRPHLLDARNAQAQRGYQIHHSVGQKQYDPVRHGAIGELLAAADAAIYSHKQASKARTVHSR</sequence>
<gene>
    <name evidence="1" type="ORF">J2804_003332</name>
</gene>
<evidence type="ECO:0008006" key="3">
    <source>
        <dbReference type="Google" id="ProtNLM"/>
    </source>
</evidence>
<accession>A0ABU1LT42</accession>
<evidence type="ECO:0000313" key="1">
    <source>
        <dbReference type="EMBL" id="MDR6409927.1"/>
    </source>
</evidence>
<dbReference type="RefSeq" id="WP_310121802.1">
    <property type="nucleotide sequence ID" value="NZ_JAVDQV010000003.1"/>
</dbReference>
<comment type="caution">
    <text evidence="1">The sequence shown here is derived from an EMBL/GenBank/DDBJ whole genome shotgun (WGS) entry which is preliminary data.</text>
</comment>
<dbReference type="EMBL" id="JAVDRP010000005">
    <property type="protein sequence ID" value="MDR6409927.1"/>
    <property type="molecule type" value="Genomic_DNA"/>
</dbReference>
<protein>
    <recommendedName>
        <fullName evidence="3">GGDEF domain-containing protein</fullName>
    </recommendedName>
</protein>